<dbReference type="SUPFAM" id="SSF46689">
    <property type="entry name" value="Homeodomain-like"/>
    <property type="match status" value="1"/>
</dbReference>
<evidence type="ECO:0000256" key="2">
    <source>
        <dbReference type="ARBA" id="ARBA00023125"/>
    </source>
</evidence>
<dbReference type="PROSITE" id="PS50977">
    <property type="entry name" value="HTH_TETR_2"/>
    <property type="match status" value="1"/>
</dbReference>
<dbReference type="EMBL" id="BAAAYK010000007">
    <property type="protein sequence ID" value="GAA3352832.1"/>
    <property type="molecule type" value="Genomic_DNA"/>
</dbReference>
<dbReference type="Gene3D" id="1.10.357.10">
    <property type="entry name" value="Tetracycline Repressor, domain 2"/>
    <property type="match status" value="1"/>
</dbReference>
<evidence type="ECO:0000313" key="7">
    <source>
        <dbReference type="EMBL" id="GAA3352832.1"/>
    </source>
</evidence>
<keyword evidence="2 4" id="KW-0238">DNA-binding</keyword>
<sequence length="201" mass="21473">MTPQTARQRVRGELRQEILAAAEQLIRDEGFPGLTMRKLAGRLGCAPMSLYSYFADKQAILRALATQGFERVATDLAGTGRQGGVDGLRELMLAFVRYAQDDPVHYRALFMSGSPADKADCPDEVNPAYRLVAERVAGCLEQGVLAGDATAISTVLWTTAHGAASVLVTFGHRPADSPDAYAAAVVDNALAGLRARPATRL</sequence>
<feature type="DNA-binding region" description="H-T-H motif" evidence="4">
    <location>
        <begin position="35"/>
        <end position="54"/>
    </location>
</feature>
<dbReference type="InterPro" id="IPR025996">
    <property type="entry name" value="MT1864/Rv1816-like_C"/>
</dbReference>
<keyword evidence="3" id="KW-0804">Transcription</keyword>
<comment type="caution">
    <text evidence="8">The sequence shown here is derived from an EMBL/GenBank/DDBJ whole genome shotgun (WGS) entry which is preliminary data.</text>
</comment>
<reference evidence="8" key="1">
    <citation type="journal article" date="2014" name="Int. J. Syst. Evol. Microbiol.">
        <title>Complete genome of a new Firmicutes species belonging to the dominant human colonic microbiota ('Ruminococcus bicirculans') reveals two chromosomes and a selective capacity to utilize plant glucans.</title>
        <authorList>
            <consortium name="NISC Comparative Sequencing Program"/>
            <person name="Wegmann U."/>
            <person name="Louis P."/>
            <person name="Goesmann A."/>
            <person name="Henrissat B."/>
            <person name="Duncan S.H."/>
            <person name="Flint H.J."/>
        </authorList>
    </citation>
    <scope>NUCLEOTIDE SEQUENCE</scope>
    <source>
        <strain evidence="8">JCM 9687</strain>
    </source>
</reference>
<dbReference type="EMBL" id="BAAAYK010000005">
    <property type="protein sequence ID" value="GAA3352562.1"/>
    <property type="molecule type" value="Genomic_DNA"/>
</dbReference>
<feature type="domain" description="HTH tetR-type" evidence="5">
    <location>
        <begin position="12"/>
        <end position="72"/>
    </location>
</feature>
<organism evidence="8 9">
    <name type="scientific">Saccharopolyspora gregorii</name>
    <dbReference type="NCBI Taxonomy" id="33914"/>
    <lineage>
        <taxon>Bacteria</taxon>
        <taxon>Bacillati</taxon>
        <taxon>Actinomycetota</taxon>
        <taxon>Actinomycetes</taxon>
        <taxon>Pseudonocardiales</taxon>
        <taxon>Pseudonocardiaceae</taxon>
        <taxon>Saccharopolyspora</taxon>
    </lineage>
</organism>
<reference evidence="9" key="2">
    <citation type="journal article" date="2019" name="Int. J. Syst. Evol. Microbiol.">
        <title>The Global Catalogue of Microorganisms (GCM) 10K type strain sequencing project: providing services to taxonomists for standard genome sequencing and annotation.</title>
        <authorList>
            <consortium name="The Broad Institute Genomics Platform"/>
            <consortium name="The Broad Institute Genome Sequencing Center for Infectious Disease"/>
            <person name="Wu L."/>
            <person name="Ma J."/>
        </authorList>
    </citation>
    <scope>NUCLEOTIDE SEQUENCE [LARGE SCALE GENOMIC DNA]</scope>
    <source>
        <strain evidence="9">JCM 9687</strain>
    </source>
</reference>
<dbReference type="Pfam" id="PF13305">
    <property type="entry name" value="TetR_C_33"/>
    <property type="match status" value="1"/>
</dbReference>
<evidence type="ECO:0000256" key="4">
    <source>
        <dbReference type="PROSITE-ProRule" id="PRU00335"/>
    </source>
</evidence>
<dbReference type="PRINTS" id="PR00455">
    <property type="entry name" value="HTHTETR"/>
</dbReference>
<dbReference type="PANTHER" id="PTHR30055:SF220">
    <property type="entry name" value="TETR-FAMILY REGULATORY PROTEIN"/>
    <property type="match status" value="1"/>
</dbReference>
<dbReference type="SUPFAM" id="SSF48498">
    <property type="entry name" value="Tetracyclin repressor-like, C-terminal domain"/>
    <property type="match status" value="1"/>
</dbReference>
<evidence type="ECO:0000256" key="1">
    <source>
        <dbReference type="ARBA" id="ARBA00023015"/>
    </source>
</evidence>
<dbReference type="InterPro" id="IPR001647">
    <property type="entry name" value="HTH_TetR"/>
</dbReference>
<keyword evidence="1" id="KW-0805">Transcription regulation</keyword>
<dbReference type="InterPro" id="IPR036271">
    <property type="entry name" value="Tet_transcr_reg_TetR-rel_C_sf"/>
</dbReference>
<dbReference type="Pfam" id="PF00440">
    <property type="entry name" value="TetR_N"/>
    <property type="match status" value="1"/>
</dbReference>
<gene>
    <name evidence="6" type="ORF">GCM10020366_02690</name>
    <name evidence="7" type="ORF">GCM10020366_03970</name>
    <name evidence="8" type="ORF">GCM10020366_62690</name>
</gene>
<dbReference type="RefSeq" id="WP_344923783.1">
    <property type="nucleotide sequence ID" value="NZ_BAAAYK010000005.1"/>
</dbReference>
<evidence type="ECO:0000259" key="5">
    <source>
        <dbReference type="PROSITE" id="PS50977"/>
    </source>
</evidence>
<proteinExistence type="predicted"/>
<evidence type="ECO:0000313" key="9">
    <source>
        <dbReference type="Proteomes" id="UP001500483"/>
    </source>
</evidence>
<accession>A0ABP6S0N9</accession>
<evidence type="ECO:0000313" key="8">
    <source>
        <dbReference type="EMBL" id="GAA3364905.1"/>
    </source>
</evidence>
<dbReference type="EMBL" id="BAAAYK010000038">
    <property type="protein sequence ID" value="GAA3364905.1"/>
    <property type="molecule type" value="Genomic_DNA"/>
</dbReference>
<evidence type="ECO:0000313" key="6">
    <source>
        <dbReference type="EMBL" id="GAA3352562.1"/>
    </source>
</evidence>
<dbReference type="PANTHER" id="PTHR30055">
    <property type="entry name" value="HTH-TYPE TRANSCRIPTIONAL REGULATOR RUTR"/>
    <property type="match status" value="1"/>
</dbReference>
<dbReference type="InterPro" id="IPR050109">
    <property type="entry name" value="HTH-type_TetR-like_transc_reg"/>
</dbReference>
<dbReference type="InterPro" id="IPR009057">
    <property type="entry name" value="Homeodomain-like_sf"/>
</dbReference>
<protein>
    <submittedName>
        <fullName evidence="8">TetR/AcrR family transcriptional regulator</fullName>
    </submittedName>
</protein>
<keyword evidence="9" id="KW-1185">Reference proteome</keyword>
<name>A0ABP6S0N9_9PSEU</name>
<reference evidence="8" key="3">
    <citation type="submission" date="2023-12" db="EMBL/GenBank/DDBJ databases">
        <authorList>
            <person name="Sun Q."/>
            <person name="Inoue M."/>
        </authorList>
    </citation>
    <scope>NUCLEOTIDE SEQUENCE</scope>
    <source>
        <strain evidence="8">JCM 9687</strain>
    </source>
</reference>
<dbReference type="Proteomes" id="UP001500483">
    <property type="component" value="Unassembled WGS sequence"/>
</dbReference>
<evidence type="ECO:0000256" key="3">
    <source>
        <dbReference type="ARBA" id="ARBA00023163"/>
    </source>
</evidence>